<comment type="similarity">
    <text evidence="1 2">Belongs to the glycosyl hydrolase 31 family.</text>
</comment>
<sequence>MPRHHIPVGFRRIPQPSQNTPVFLLNNDKGHKFSVHPITHGLVRVVHELPEKYKSRWVRESSGVCSIIFTRRTGDGCPRLQWFSTLPGRKSPDEAPFLSDCRTRAYTYDAATGGVLHYRGILRTARKFTLEARDGAGYDWENGDPLYKVTPFYIIFNKKTGIWCGVYYNSLANDASIDFGAECDALFNGFRTYRAGCGPLDYYVILGDGTLPSVISTYASLVSPSTSNDRPEAVLTRQQCIPQSVACLFDSSPRSQFGYLASSLALAAEPHAQDAVLDFVKTCRKKGFPIDALHLSTGWCQHPDTDNRHYFVWNRQRYPDPHALGTALEQEMNIRIIVNIKPWLLDDHPLYDEALKQDAYVRAAEDAPDPEIKVAKSLLWSNAPGEHMYGSYLDFSSPGAIEWWSRHIKEDIVGMNMTGMWIDNNEFSGLVDDAEVYVGRESFWGGGEWESRLGWGGGETTVGQAGRLIQMMGMAKTTYDTMLGLFPDRRPIIVTRAAIPGMQAYAHGTWSGDNATSWIALRRGTAMTLSAGISFLPGAWHTRFTVHSWKELSTTLWMYDGVEMDGVEITGVLRDVLAFRYQIIPTMYSLYVNEYWKQGWPVLRPMFWYHSADPRTLALDEQFLFGSHILVAPVLSFSHRTKRVYLPGVVDGTDEVPEWCELDTGIWHTSPSNGGFIHMDAPLSRTPALVRAGGILVLSNKCAETVYDGEATRVAHIFPSLNSESNGATGSFKLVEDDGKTNEHAEKGIFTELEISFQVNPGEKGKQEVQVDVKELNSAYPLPYTVIWFILPPGDGRKLKAAAGSTRKTSDQKSDDARVMLGLHLN</sequence>
<keyword evidence="2 5" id="KW-0378">Hydrolase</keyword>
<dbReference type="SUPFAM" id="SSF74650">
    <property type="entry name" value="Galactose mutarotase-like"/>
    <property type="match status" value="1"/>
</dbReference>
<evidence type="ECO:0000259" key="4">
    <source>
        <dbReference type="Pfam" id="PF21365"/>
    </source>
</evidence>
<dbReference type="InterPro" id="IPR011013">
    <property type="entry name" value="Gal_mutarotase_sf_dom"/>
</dbReference>
<dbReference type="Proteomes" id="UP000614334">
    <property type="component" value="Unassembled WGS sequence"/>
</dbReference>
<dbReference type="Gene3D" id="3.20.20.80">
    <property type="entry name" value="Glycosidases"/>
    <property type="match status" value="1"/>
</dbReference>
<protein>
    <submittedName>
        <fullName evidence="5">Glycosyl hydrolase 31 family</fullName>
    </submittedName>
</protein>
<gene>
    <name evidence="5" type="ORF">RHS01_05683</name>
</gene>
<dbReference type="InterPro" id="IPR013780">
    <property type="entry name" value="Glyco_hydro_b"/>
</dbReference>
<evidence type="ECO:0000256" key="2">
    <source>
        <dbReference type="RuleBase" id="RU361185"/>
    </source>
</evidence>
<dbReference type="PANTHER" id="PTHR22762:SF165">
    <property type="entry name" value="PUTATIVE (AFU_ORTHOLOGUE AFUA_1G06560)-RELATED"/>
    <property type="match status" value="1"/>
</dbReference>
<evidence type="ECO:0000256" key="1">
    <source>
        <dbReference type="ARBA" id="ARBA00007806"/>
    </source>
</evidence>
<dbReference type="Gene3D" id="2.60.40.1180">
    <property type="entry name" value="Golgi alpha-mannosidase II"/>
    <property type="match status" value="2"/>
</dbReference>
<dbReference type="PANTHER" id="PTHR22762">
    <property type="entry name" value="ALPHA-GLUCOSIDASE"/>
    <property type="match status" value="1"/>
</dbReference>
<dbReference type="AlphaFoldDB" id="A0A8H7M1H8"/>
<dbReference type="CDD" id="cd14752">
    <property type="entry name" value="GH31_N"/>
    <property type="match status" value="1"/>
</dbReference>
<dbReference type="SUPFAM" id="SSF51445">
    <property type="entry name" value="(Trans)glycosidases"/>
    <property type="match status" value="1"/>
</dbReference>
<dbReference type="InterPro" id="IPR000322">
    <property type="entry name" value="Glyco_hydro_31_TIM"/>
</dbReference>
<evidence type="ECO:0000259" key="3">
    <source>
        <dbReference type="Pfam" id="PF01055"/>
    </source>
</evidence>
<dbReference type="SUPFAM" id="SSF51011">
    <property type="entry name" value="Glycosyl hydrolase domain"/>
    <property type="match status" value="1"/>
</dbReference>
<dbReference type="Gene3D" id="2.60.40.1760">
    <property type="entry name" value="glycosyl hydrolase (family 31)"/>
    <property type="match status" value="1"/>
</dbReference>
<evidence type="ECO:0000313" key="6">
    <source>
        <dbReference type="Proteomes" id="UP000614334"/>
    </source>
</evidence>
<dbReference type="GO" id="GO:0005975">
    <property type="term" value="P:carbohydrate metabolic process"/>
    <property type="evidence" value="ECO:0007669"/>
    <property type="project" value="InterPro"/>
</dbReference>
<dbReference type="EMBL" id="JACYCF010000009">
    <property type="protein sequence ID" value="KAF8755165.1"/>
    <property type="molecule type" value="Genomic_DNA"/>
</dbReference>
<dbReference type="GO" id="GO:0004553">
    <property type="term" value="F:hydrolase activity, hydrolyzing O-glycosyl compounds"/>
    <property type="evidence" value="ECO:0007669"/>
    <property type="project" value="InterPro"/>
</dbReference>
<dbReference type="InterPro" id="IPR017853">
    <property type="entry name" value="GH"/>
</dbReference>
<reference evidence="5" key="1">
    <citation type="submission" date="2020-09" db="EMBL/GenBank/DDBJ databases">
        <title>Comparative genome analyses of four rice-infecting Rhizoctonia solani isolates reveal extensive enrichment of homogalacturonan modification genes.</title>
        <authorList>
            <person name="Lee D.-Y."/>
            <person name="Jeon J."/>
            <person name="Kim K.-T."/>
            <person name="Cheong K."/>
            <person name="Song H."/>
            <person name="Choi G."/>
            <person name="Ko J."/>
            <person name="Opiyo S.O."/>
            <person name="Zuo S."/>
            <person name="Madhav S."/>
            <person name="Lee Y.-H."/>
            <person name="Wang G.-L."/>
        </authorList>
    </citation>
    <scope>NUCLEOTIDE SEQUENCE</scope>
    <source>
        <strain evidence="5">AG1-IA B2</strain>
    </source>
</reference>
<dbReference type="Pfam" id="PF01055">
    <property type="entry name" value="Glyco_hydro_31_2nd"/>
    <property type="match status" value="1"/>
</dbReference>
<dbReference type="InterPro" id="IPR048395">
    <property type="entry name" value="Glyco_hydro_31_C"/>
</dbReference>
<feature type="domain" description="Glycoside hydrolase family 31 TIM barrel" evidence="3">
    <location>
        <begin position="253"/>
        <end position="534"/>
    </location>
</feature>
<feature type="domain" description="Glycosyl hydrolase family 31 C-terminal" evidence="4">
    <location>
        <begin position="599"/>
        <end position="696"/>
    </location>
</feature>
<comment type="caution">
    <text evidence="5">The sequence shown here is derived from an EMBL/GenBank/DDBJ whole genome shotgun (WGS) entry which is preliminary data.</text>
</comment>
<name>A0A8H7M1H8_9AGAM</name>
<evidence type="ECO:0000313" key="5">
    <source>
        <dbReference type="EMBL" id="KAF8755165.1"/>
    </source>
</evidence>
<accession>A0A8H7M1H8</accession>
<organism evidence="5 6">
    <name type="scientific">Rhizoctonia solani</name>
    <dbReference type="NCBI Taxonomy" id="456999"/>
    <lineage>
        <taxon>Eukaryota</taxon>
        <taxon>Fungi</taxon>
        <taxon>Dikarya</taxon>
        <taxon>Basidiomycota</taxon>
        <taxon>Agaricomycotina</taxon>
        <taxon>Agaricomycetes</taxon>
        <taxon>Cantharellales</taxon>
        <taxon>Ceratobasidiaceae</taxon>
        <taxon>Rhizoctonia</taxon>
    </lineage>
</organism>
<keyword evidence="2" id="KW-0326">Glycosidase</keyword>
<dbReference type="GO" id="GO:0030246">
    <property type="term" value="F:carbohydrate binding"/>
    <property type="evidence" value="ECO:0007669"/>
    <property type="project" value="InterPro"/>
</dbReference>
<proteinExistence type="inferred from homology"/>
<dbReference type="Pfam" id="PF21365">
    <property type="entry name" value="Glyco_hydro_31_3rd"/>
    <property type="match status" value="1"/>
</dbReference>